<gene>
    <name evidence="2" type="ORF">BJY01DRAFT_97110</name>
</gene>
<keyword evidence="1" id="KW-0472">Membrane</keyword>
<protein>
    <submittedName>
        <fullName evidence="2">Uncharacterized protein</fullName>
    </submittedName>
</protein>
<keyword evidence="3" id="KW-1185">Reference proteome</keyword>
<keyword evidence="1" id="KW-1133">Transmembrane helix</keyword>
<comment type="caution">
    <text evidence="2">The sequence shown here is derived from an EMBL/GenBank/DDBJ whole genome shotgun (WGS) entry which is preliminary data.</text>
</comment>
<name>A0ABR4IZN7_9EURO</name>
<organism evidence="2 3">
    <name type="scientific">Aspergillus pseudoustus</name>
    <dbReference type="NCBI Taxonomy" id="1810923"/>
    <lineage>
        <taxon>Eukaryota</taxon>
        <taxon>Fungi</taxon>
        <taxon>Dikarya</taxon>
        <taxon>Ascomycota</taxon>
        <taxon>Pezizomycotina</taxon>
        <taxon>Eurotiomycetes</taxon>
        <taxon>Eurotiomycetidae</taxon>
        <taxon>Eurotiales</taxon>
        <taxon>Aspergillaceae</taxon>
        <taxon>Aspergillus</taxon>
        <taxon>Aspergillus subgen. Nidulantes</taxon>
    </lineage>
</organism>
<evidence type="ECO:0000313" key="3">
    <source>
        <dbReference type="Proteomes" id="UP001610446"/>
    </source>
</evidence>
<sequence>MNRWRRLVQMGAALSATQQVAASHKIGTESMIANVNGSGAEAMRIQPGAVADGKTDENVTVSETVEAMRQQGHHERNATSLVKHHVAESALVRIIDGVAIETTGRTYLRSTKDVYGPLRLMVDNSLHHHLLLLLLPLAAQTTSDAGEVVGASHETVIVIETVTDPASATTHAKVAAEAALTASADDRVMRADKAMVVTVGEEEASAPTRTSVLVEEGEVDYTMYMKTCDVLPLSPFLSFLCFLISLFLDFSWSYHMKHCWTVLLSTLPYYIYIRGLFHRQGACLYFSSLHLCSIASCALSIDVDNTRSAAYQLQIRQVRPGCDCCCIRTNPARGHVPADLPVGNADRLSVAPPPCSPSDPPTSSNG</sequence>
<proteinExistence type="predicted"/>
<dbReference type="EMBL" id="JBFXLU010000250">
    <property type="protein sequence ID" value="KAL2833111.1"/>
    <property type="molecule type" value="Genomic_DNA"/>
</dbReference>
<reference evidence="2 3" key="1">
    <citation type="submission" date="2024-07" db="EMBL/GenBank/DDBJ databases">
        <title>Section-level genome sequencing and comparative genomics of Aspergillus sections Usti and Cavernicolus.</title>
        <authorList>
            <consortium name="Lawrence Berkeley National Laboratory"/>
            <person name="Nybo J.L."/>
            <person name="Vesth T.C."/>
            <person name="Theobald S."/>
            <person name="Frisvad J.C."/>
            <person name="Larsen T.O."/>
            <person name="Kjaerboelling I."/>
            <person name="Rothschild-Mancinelli K."/>
            <person name="Lyhne E.K."/>
            <person name="Kogle M.E."/>
            <person name="Barry K."/>
            <person name="Clum A."/>
            <person name="Na H."/>
            <person name="Ledsgaard L."/>
            <person name="Lin J."/>
            <person name="Lipzen A."/>
            <person name="Kuo A."/>
            <person name="Riley R."/>
            <person name="Mondo S."/>
            <person name="Labutti K."/>
            <person name="Haridas S."/>
            <person name="Pangalinan J."/>
            <person name="Salamov A.A."/>
            <person name="Simmons B.A."/>
            <person name="Magnuson J.K."/>
            <person name="Chen J."/>
            <person name="Drula E."/>
            <person name="Henrissat B."/>
            <person name="Wiebenga A."/>
            <person name="Lubbers R.J."/>
            <person name="Gomes A.C."/>
            <person name="Makela M.R."/>
            <person name="Stajich J."/>
            <person name="Grigoriev I.V."/>
            <person name="Mortensen U.H."/>
            <person name="De Vries R.P."/>
            <person name="Baker S.E."/>
            <person name="Andersen M.R."/>
        </authorList>
    </citation>
    <scope>NUCLEOTIDE SEQUENCE [LARGE SCALE GENOMIC DNA]</scope>
    <source>
        <strain evidence="2 3">CBS 123904</strain>
    </source>
</reference>
<evidence type="ECO:0000313" key="2">
    <source>
        <dbReference type="EMBL" id="KAL2833111.1"/>
    </source>
</evidence>
<dbReference type="Proteomes" id="UP001610446">
    <property type="component" value="Unassembled WGS sequence"/>
</dbReference>
<keyword evidence="1" id="KW-0812">Transmembrane</keyword>
<evidence type="ECO:0000256" key="1">
    <source>
        <dbReference type="SAM" id="Phobius"/>
    </source>
</evidence>
<accession>A0ABR4IZN7</accession>
<feature type="transmembrane region" description="Helical" evidence="1">
    <location>
        <begin position="230"/>
        <end position="248"/>
    </location>
</feature>